<reference evidence="2" key="2">
    <citation type="journal article" date="2022" name="Hortic Res">
        <title>The genome of Dioscorea zingiberensis sheds light on the biosynthesis, origin and evolution of the medicinally important diosgenin saponins.</title>
        <authorList>
            <person name="Li Y."/>
            <person name="Tan C."/>
            <person name="Li Z."/>
            <person name="Guo J."/>
            <person name="Li S."/>
            <person name="Chen X."/>
            <person name="Wang C."/>
            <person name="Dai X."/>
            <person name="Yang H."/>
            <person name="Song W."/>
            <person name="Hou L."/>
            <person name="Xu J."/>
            <person name="Tong Z."/>
            <person name="Xu A."/>
            <person name="Yuan X."/>
            <person name="Wang W."/>
            <person name="Yang Q."/>
            <person name="Chen L."/>
            <person name="Sun Z."/>
            <person name="Wang K."/>
            <person name="Pan B."/>
            <person name="Chen J."/>
            <person name="Bao Y."/>
            <person name="Liu F."/>
            <person name="Qi X."/>
            <person name="Gang D.R."/>
            <person name="Wen J."/>
            <person name="Li J."/>
        </authorList>
    </citation>
    <scope>NUCLEOTIDE SEQUENCE</scope>
    <source>
        <strain evidence="2">Dzin_1.0</strain>
    </source>
</reference>
<feature type="compositionally biased region" description="Low complexity" evidence="1">
    <location>
        <begin position="1"/>
        <end position="19"/>
    </location>
</feature>
<dbReference type="Proteomes" id="UP001085076">
    <property type="component" value="Miscellaneous, Linkage group lg01"/>
</dbReference>
<comment type="caution">
    <text evidence="2">The sequence shown here is derived from an EMBL/GenBank/DDBJ whole genome shotgun (WGS) entry which is preliminary data.</text>
</comment>
<sequence length="232" mass="24868">MRGMGRRGGSSYRGSHSTSTPIALPHEPHVGRPGGDSSSSSNISTPCGSGGATPDGGPTTAGSEIPIPRVDSLVVSTRNVISDLRIGLLKHKKRWEPPVVDKVALFYEAVGGEKKIVSDLLHASNSLSRQGDISYLQHSSFFPKLGFVSLLKEVFLLHLKWTSVHPSSSEFLSIGLQSPDPTPLARFDGDPHPLALRTSSVLRRRRLIPAALSAETRGFCLLLVPLVLSFCS</sequence>
<keyword evidence="3" id="KW-1185">Reference proteome</keyword>
<organism evidence="2 3">
    <name type="scientific">Dioscorea zingiberensis</name>
    <dbReference type="NCBI Taxonomy" id="325984"/>
    <lineage>
        <taxon>Eukaryota</taxon>
        <taxon>Viridiplantae</taxon>
        <taxon>Streptophyta</taxon>
        <taxon>Embryophyta</taxon>
        <taxon>Tracheophyta</taxon>
        <taxon>Spermatophyta</taxon>
        <taxon>Magnoliopsida</taxon>
        <taxon>Liliopsida</taxon>
        <taxon>Dioscoreales</taxon>
        <taxon>Dioscoreaceae</taxon>
        <taxon>Dioscorea</taxon>
    </lineage>
</organism>
<feature type="compositionally biased region" description="Low complexity" evidence="1">
    <location>
        <begin position="35"/>
        <end position="47"/>
    </location>
</feature>
<evidence type="ECO:0000313" key="2">
    <source>
        <dbReference type="EMBL" id="KAJ0984196.1"/>
    </source>
</evidence>
<evidence type="ECO:0000313" key="3">
    <source>
        <dbReference type="Proteomes" id="UP001085076"/>
    </source>
</evidence>
<accession>A0A9D5HPQ7</accession>
<proteinExistence type="predicted"/>
<name>A0A9D5HPQ7_9LILI</name>
<reference evidence="2" key="1">
    <citation type="submission" date="2021-03" db="EMBL/GenBank/DDBJ databases">
        <authorList>
            <person name="Li Z."/>
            <person name="Yang C."/>
        </authorList>
    </citation>
    <scope>NUCLEOTIDE SEQUENCE</scope>
    <source>
        <strain evidence="2">Dzin_1.0</strain>
        <tissue evidence="2">Leaf</tissue>
    </source>
</reference>
<feature type="region of interest" description="Disordered" evidence="1">
    <location>
        <begin position="1"/>
        <end position="65"/>
    </location>
</feature>
<protein>
    <submittedName>
        <fullName evidence="2">Uncharacterized protein</fullName>
    </submittedName>
</protein>
<evidence type="ECO:0000256" key="1">
    <source>
        <dbReference type="SAM" id="MobiDB-lite"/>
    </source>
</evidence>
<dbReference type="EMBL" id="JAGGNH010000001">
    <property type="protein sequence ID" value="KAJ0984196.1"/>
    <property type="molecule type" value="Genomic_DNA"/>
</dbReference>
<dbReference type="AlphaFoldDB" id="A0A9D5HPQ7"/>
<gene>
    <name evidence="2" type="ORF">J5N97_002552</name>
</gene>